<proteinExistence type="predicted"/>
<protein>
    <submittedName>
        <fullName evidence="4">WD domain, Gbeta repeat-containing protein</fullName>
    </submittedName>
</protein>
<dbReference type="Gene3D" id="2.130.10.10">
    <property type="entry name" value="YVTN repeat-like/Quinoprotein amine dehydrogenase"/>
    <property type="match status" value="1"/>
</dbReference>
<dbReference type="RefSeq" id="XP_004356556.1">
    <property type="nucleotide sequence ID" value="XM_004356503.1"/>
</dbReference>
<name>L8HJV5_ACACF</name>
<dbReference type="InterPro" id="IPR020472">
    <property type="entry name" value="WD40_PAC1"/>
</dbReference>
<dbReference type="STRING" id="1257118.L8HJV5"/>
<dbReference type="GeneID" id="14925680"/>
<dbReference type="KEGG" id="acan:ACA1_172830"/>
<dbReference type="Pfam" id="PF00400">
    <property type="entry name" value="WD40"/>
    <property type="match status" value="3"/>
</dbReference>
<dbReference type="PROSITE" id="PS50294">
    <property type="entry name" value="WD_REPEATS_REGION"/>
    <property type="match status" value="1"/>
</dbReference>
<dbReference type="AlphaFoldDB" id="L8HJV5"/>
<evidence type="ECO:0000256" key="1">
    <source>
        <dbReference type="ARBA" id="ARBA00022574"/>
    </source>
</evidence>
<evidence type="ECO:0000256" key="3">
    <source>
        <dbReference type="PROSITE-ProRule" id="PRU00221"/>
    </source>
</evidence>
<accession>L8HJV5</accession>
<dbReference type="PRINTS" id="PR00320">
    <property type="entry name" value="GPROTEINBRPT"/>
</dbReference>
<feature type="repeat" description="WD" evidence="3">
    <location>
        <begin position="96"/>
        <end position="137"/>
    </location>
</feature>
<dbReference type="SMART" id="SM00320">
    <property type="entry name" value="WD40"/>
    <property type="match status" value="5"/>
</dbReference>
<evidence type="ECO:0000256" key="2">
    <source>
        <dbReference type="ARBA" id="ARBA00022737"/>
    </source>
</evidence>
<reference evidence="4 5" key="1">
    <citation type="journal article" date="2013" name="Genome Biol.">
        <title>Genome of Acanthamoeba castellanii highlights extensive lateral gene transfer and early evolution of tyrosine kinase signaling.</title>
        <authorList>
            <person name="Clarke M."/>
            <person name="Lohan A.J."/>
            <person name="Liu B."/>
            <person name="Lagkouvardos I."/>
            <person name="Roy S."/>
            <person name="Zafar N."/>
            <person name="Bertelli C."/>
            <person name="Schilde C."/>
            <person name="Kianianmomeni A."/>
            <person name="Burglin T.R."/>
            <person name="Frech C."/>
            <person name="Turcotte B."/>
            <person name="Kopec K.O."/>
            <person name="Synnott J.M."/>
            <person name="Choo C."/>
            <person name="Paponov I."/>
            <person name="Finkler A."/>
            <person name="Soon Heng Tan C."/>
            <person name="Hutchins A.P."/>
            <person name="Weinmeier T."/>
            <person name="Rattei T."/>
            <person name="Chu J.S."/>
            <person name="Gimenez G."/>
            <person name="Irimia M."/>
            <person name="Rigden D.J."/>
            <person name="Fitzpatrick D.A."/>
            <person name="Lorenzo-Morales J."/>
            <person name="Bateman A."/>
            <person name="Chiu C.H."/>
            <person name="Tang P."/>
            <person name="Hegemann P."/>
            <person name="Fromm H."/>
            <person name="Raoult D."/>
            <person name="Greub G."/>
            <person name="Miranda-Saavedra D."/>
            <person name="Chen N."/>
            <person name="Nash P."/>
            <person name="Ginger M.L."/>
            <person name="Horn M."/>
            <person name="Schaap P."/>
            <person name="Caler L."/>
            <person name="Loftus B."/>
        </authorList>
    </citation>
    <scope>NUCLEOTIDE SEQUENCE [LARGE SCALE GENOMIC DNA]</scope>
    <source>
        <strain evidence="4 5">Neff</strain>
    </source>
</reference>
<gene>
    <name evidence="4" type="ORF">ACA1_172830</name>
</gene>
<dbReference type="EMBL" id="KB007811">
    <property type="protein sequence ID" value="ELR24656.1"/>
    <property type="molecule type" value="Genomic_DNA"/>
</dbReference>
<keyword evidence="2" id="KW-0677">Repeat</keyword>
<dbReference type="InterPro" id="IPR036322">
    <property type="entry name" value="WD40_repeat_dom_sf"/>
</dbReference>
<evidence type="ECO:0000313" key="5">
    <source>
        <dbReference type="Proteomes" id="UP000011083"/>
    </source>
</evidence>
<dbReference type="VEuPathDB" id="AmoebaDB:ACA1_172830"/>
<dbReference type="PROSITE" id="PS00678">
    <property type="entry name" value="WD_REPEATS_1"/>
    <property type="match status" value="1"/>
</dbReference>
<keyword evidence="5" id="KW-1185">Reference proteome</keyword>
<sequence>MAQMEASRTHEFELQQPPSDGISRVRFVRDSHLLLTSSWDGGVRLYDAAQNQLKDQYSHKAAVLDVTSAGRSHAFSAGMDRRVVMHDWTTQTESIFGTHEKAVRCLEYSEPQGLLFSGSWDSTVQVWDVSARQCVQSIALPDKAYTMDVSASRLIVGCADRQIWVWDLRNLNAPSEKRQSSLKFQTRCVKLFPDDTGYATASIEGRVAIDYFSAEQQDRKYAFKCHRATIDGVHTVWPVNCIAFHPIGTFATGGCDGYVNVWDGQNKKRLCQFHKYPTSIASLDFSSDGQYLAIASSYTFEEGERDHPLDQVFVRQVAEAEVKPKARGQ</sequence>
<keyword evidence="1 3" id="KW-0853">WD repeat</keyword>
<dbReference type="Proteomes" id="UP000011083">
    <property type="component" value="Unassembled WGS sequence"/>
</dbReference>
<organism evidence="4 5">
    <name type="scientific">Acanthamoeba castellanii (strain ATCC 30010 / Neff)</name>
    <dbReference type="NCBI Taxonomy" id="1257118"/>
    <lineage>
        <taxon>Eukaryota</taxon>
        <taxon>Amoebozoa</taxon>
        <taxon>Discosea</taxon>
        <taxon>Longamoebia</taxon>
        <taxon>Centramoebida</taxon>
        <taxon>Acanthamoebidae</taxon>
        <taxon>Acanthamoeba</taxon>
    </lineage>
</organism>
<dbReference type="InterPro" id="IPR015943">
    <property type="entry name" value="WD40/YVTN_repeat-like_dom_sf"/>
</dbReference>
<dbReference type="InterPro" id="IPR019775">
    <property type="entry name" value="WD40_repeat_CS"/>
</dbReference>
<dbReference type="PROSITE" id="PS50082">
    <property type="entry name" value="WD_REPEATS_2"/>
    <property type="match status" value="1"/>
</dbReference>
<dbReference type="OrthoDB" id="10262475at2759"/>
<dbReference type="SUPFAM" id="SSF50978">
    <property type="entry name" value="WD40 repeat-like"/>
    <property type="match status" value="1"/>
</dbReference>
<dbReference type="PANTHER" id="PTHR10971">
    <property type="entry name" value="MRNA EXPORT FACTOR AND BUB3"/>
    <property type="match status" value="1"/>
</dbReference>
<dbReference type="OMA" id="WDSTLHI"/>
<dbReference type="InterPro" id="IPR001680">
    <property type="entry name" value="WD40_rpt"/>
</dbReference>
<evidence type="ECO:0000313" key="4">
    <source>
        <dbReference type="EMBL" id="ELR24656.1"/>
    </source>
</evidence>